<accession>A0A0F8W3Y4</accession>
<feature type="non-terminal residue" evidence="2">
    <location>
        <position position="1"/>
    </location>
</feature>
<reference evidence="2" key="1">
    <citation type="journal article" date="2015" name="Nature">
        <title>Complex archaea that bridge the gap between prokaryotes and eukaryotes.</title>
        <authorList>
            <person name="Spang A."/>
            <person name="Saw J.H."/>
            <person name="Jorgensen S.L."/>
            <person name="Zaremba-Niedzwiedzka K."/>
            <person name="Martijn J."/>
            <person name="Lind A.E."/>
            <person name="van Eijk R."/>
            <person name="Schleper C."/>
            <person name="Guy L."/>
            <person name="Ettema T.J."/>
        </authorList>
    </citation>
    <scope>NUCLEOTIDE SEQUENCE</scope>
</reference>
<keyword evidence="1" id="KW-1133">Transmembrane helix</keyword>
<keyword evidence="1" id="KW-0472">Membrane</keyword>
<organism evidence="2">
    <name type="scientific">marine sediment metagenome</name>
    <dbReference type="NCBI Taxonomy" id="412755"/>
    <lineage>
        <taxon>unclassified sequences</taxon>
        <taxon>metagenomes</taxon>
        <taxon>ecological metagenomes</taxon>
    </lineage>
</organism>
<evidence type="ECO:0000256" key="1">
    <source>
        <dbReference type="SAM" id="Phobius"/>
    </source>
</evidence>
<feature type="transmembrane region" description="Helical" evidence="1">
    <location>
        <begin position="12"/>
        <end position="35"/>
    </location>
</feature>
<dbReference type="AlphaFoldDB" id="A0A0F8W3Y4"/>
<evidence type="ECO:0000313" key="2">
    <source>
        <dbReference type="EMBL" id="KKK51422.1"/>
    </source>
</evidence>
<name>A0A0F8W3Y4_9ZZZZ</name>
<proteinExistence type="predicted"/>
<sequence>FSFFATRWLGIIGPVLTAALVLGVAFIVVVGLLAFTGSPGDCSPGGGPITVSVTTSEAFKQKWDDFNATLDGGSPTSVTFNESEISSRTDAFLRENDAPFSDARVCIHDGFGEAMASLDAFLGLDAKIKVKGTLDLTGDHPVAHIDDIEIGNVPGFISDRVEGLLEDAIEDQLEDIDLKHTYTPALTEGQALIDGQP</sequence>
<dbReference type="EMBL" id="LAZR01067514">
    <property type="protein sequence ID" value="KKK51422.1"/>
    <property type="molecule type" value="Genomic_DNA"/>
</dbReference>
<gene>
    <name evidence="2" type="ORF">LCGC14_3115120</name>
</gene>
<keyword evidence="1" id="KW-0812">Transmembrane</keyword>
<comment type="caution">
    <text evidence="2">The sequence shown here is derived from an EMBL/GenBank/DDBJ whole genome shotgun (WGS) entry which is preliminary data.</text>
</comment>
<protein>
    <submittedName>
        <fullName evidence="2">Uncharacterized protein</fullName>
    </submittedName>
</protein>